<evidence type="ECO:0000313" key="1">
    <source>
        <dbReference type="EMBL" id="KAA6362510.1"/>
    </source>
</evidence>
<name>A0A5J4TWQ9_9EUKA</name>
<gene>
    <name evidence="1" type="ORF">EZS28_041963</name>
</gene>
<dbReference type="AlphaFoldDB" id="A0A5J4TWQ9"/>
<feature type="non-terminal residue" evidence="1">
    <location>
        <position position="1"/>
    </location>
</feature>
<dbReference type="Proteomes" id="UP000324800">
    <property type="component" value="Unassembled WGS sequence"/>
</dbReference>
<comment type="caution">
    <text evidence="1">The sequence shown here is derived from an EMBL/GenBank/DDBJ whole genome shotgun (WGS) entry which is preliminary data.</text>
</comment>
<dbReference type="EMBL" id="SNRW01024119">
    <property type="protein sequence ID" value="KAA6362510.1"/>
    <property type="molecule type" value="Genomic_DNA"/>
</dbReference>
<reference evidence="1 2" key="1">
    <citation type="submission" date="2019-03" db="EMBL/GenBank/DDBJ databases">
        <title>Single cell metagenomics reveals metabolic interactions within the superorganism composed of flagellate Streblomastix strix and complex community of Bacteroidetes bacteria on its surface.</title>
        <authorList>
            <person name="Treitli S.C."/>
            <person name="Kolisko M."/>
            <person name="Husnik F."/>
            <person name="Keeling P."/>
            <person name="Hampl V."/>
        </authorList>
    </citation>
    <scope>NUCLEOTIDE SEQUENCE [LARGE SCALE GENOMIC DNA]</scope>
    <source>
        <strain evidence="1">ST1C</strain>
    </source>
</reference>
<protein>
    <submittedName>
        <fullName evidence="1">Uncharacterized protein</fullName>
    </submittedName>
</protein>
<proteinExistence type="predicted"/>
<evidence type="ECO:0000313" key="2">
    <source>
        <dbReference type="Proteomes" id="UP000324800"/>
    </source>
</evidence>
<organism evidence="1 2">
    <name type="scientific">Streblomastix strix</name>
    <dbReference type="NCBI Taxonomy" id="222440"/>
    <lineage>
        <taxon>Eukaryota</taxon>
        <taxon>Metamonada</taxon>
        <taxon>Preaxostyla</taxon>
        <taxon>Oxymonadida</taxon>
        <taxon>Streblomastigidae</taxon>
        <taxon>Streblomastix</taxon>
    </lineage>
</organism>
<sequence length="375" mass="42198">DVFFLSKPANDSLIENAVHRVSVVDKDGRTVISRPLNVGQLDFTEQRTGAGAKQIGNGQLNLIGGLNISQLLSLTITKEYVSSYVDENSSLTNSYEPSLSKDPHIHIQTLSYAIYTNGILNIENGISVSASYILSCTPDWYTGNYYHSKYSEIWEEDNSTGTVKYEPQDNCYFDWRAIPSILRVGVIVTDCVPNYEVVNKTQCPRNFEDDHALLILRRFGPFSASITVIKTEITDYIENYGIDSTILPSPTDEEPVITNILSRYNQDEQILDNDLLFDLRVTVLGWGCNTSLDSKSFCSGNCFWVAKERQMINGNNSKVLRGLFYIQRVGQQCVHQSAQKMDIAFFTIPKEKITAEEKVLAINHKSLSSYIPPRV</sequence>
<accession>A0A5J4TWQ9</accession>